<evidence type="ECO:0000256" key="6">
    <source>
        <dbReference type="ARBA" id="ARBA00055169"/>
    </source>
</evidence>
<evidence type="ECO:0000256" key="2">
    <source>
        <dbReference type="ARBA" id="ARBA00022679"/>
    </source>
</evidence>
<dbReference type="InterPro" id="IPR000594">
    <property type="entry name" value="ThiF_NAD_FAD-bd"/>
</dbReference>
<feature type="domain" description="Rhodanese" evidence="13">
    <location>
        <begin position="393"/>
        <end position="482"/>
    </location>
</feature>
<organism evidence="14">
    <name type="scientific">uncultured Pyrinomonadaceae bacterium</name>
    <dbReference type="NCBI Taxonomy" id="2283094"/>
    <lineage>
        <taxon>Bacteria</taxon>
        <taxon>Pseudomonadati</taxon>
        <taxon>Acidobacteriota</taxon>
        <taxon>Blastocatellia</taxon>
        <taxon>Blastocatellales</taxon>
        <taxon>Pyrinomonadaceae</taxon>
        <taxon>environmental samples</taxon>
    </lineage>
</organism>
<dbReference type="InterPro" id="IPR036873">
    <property type="entry name" value="Rhodanese-like_dom_sf"/>
</dbReference>
<dbReference type="NCBIfam" id="NF004281">
    <property type="entry name" value="PRK05690.1"/>
    <property type="match status" value="1"/>
</dbReference>
<sequence>MAVTVVIPTPLRQFAGGKSEIEVEATTAGEALEKLTTAHADLKKHLYNDQDKLRSFVNVYVGDEDIRHTGGETTPVKDGETIMIVPSIAGGNFGAEARAERELPALTNEEYARYSRHLILPEVGLEGQRKLKAARVLMIGTGGLGSPLGLYLAAAGIGTIGLVDFDVVDESNLQRQIIHGTKDVGRPKIASAKDRLNDINPNTRIETYETMLTSANALGLFKDYDVIVDGTDNFQTRYLVNDASVLTGKPNVYGSIFRFEGQASVFWAEKGACYRCLYPEPPPPGLVPSCAEGGVLGVLPGIVGTIQANEVIKVILGAEGILLNRLLLFDAWTMKFRELKLRKNPDCPLCGTNPTIKELIDYEAFCGLKQPNDEKKEVLEEITATELSDLIKTSADVQIIDVREPHEYEIARIPNTKLIPLGEVIKRASEIDANQTAIIHCKAGGRSAKAIEALKANGYTGKLINLKGGITAWSNEVDREVPKY</sequence>
<evidence type="ECO:0000313" key="14">
    <source>
        <dbReference type="EMBL" id="CAA9375161.1"/>
    </source>
</evidence>
<evidence type="ECO:0000259" key="13">
    <source>
        <dbReference type="PROSITE" id="PS50206"/>
    </source>
</evidence>
<dbReference type="PANTHER" id="PTHR10953:SF102">
    <property type="entry name" value="ADENYLYLTRANSFERASE AND SULFURTRANSFERASE MOCS3"/>
    <property type="match status" value="1"/>
</dbReference>
<dbReference type="InterPro" id="IPR003749">
    <property type="entry name" value="ThiS/MoaD-like"/>
</dbReference>
<dbReference type="PANTHER" id="PTHR10953">
    <property type="entry name" value="UBIQUITIN-ACTIVATING ENZYME E1"/>
    <property type="match status" value="1"/>
</dbReference>
<evidence type="ECO:0000256" key="12">
    <source>
        <dbReference type="ARBA" id="ARBA00078531"/>
    </source>
</evidence>
<keyword evidence="2 14" id="KW-0808">Transferase</keyword>
<name>A0A6J4N7H1_9BACT</name>
<accession>A0A6J4N7H1</accession>
<protein>
    <recommendedName>
        <fullName evidence="9">Molybdopterin-synthase adenylyltransferase</fullName>
        <ecNumber evidence="8">2.7.7.80</ecNumber>
    </recommendedName>
    <alternativeName>
        <fullName evidence="12">MoaD protein adenylase</fullName>
    </alternativeName>
    <alternativeName>
        <fullName evidence="10">Molybdopterin-converting factor subunit 1 adenylase</fullName>
    </alternativeName>
    <alternativeName>
        <fullName evidence="11">Sulfur carrier protein MoaD adenylyltransferase</fullName>
    </alternativeName>
</protein>
<reference evidence="14" key="1">
    <citation type="submission" date="2020-02" db="EMBL/GenBank/DDBJ databases">
        <authorList>
            <person name="Meier V. D."/>
        </authorList>
    </citation>
    <scope>NUCLEOTIDE SEQUENCE</scope>
    <source>
        <strain evidence="14">AVDCRST_MAG74</strain>
    </source>
</reference>
<dbReference type="Pfam" id="PF02597">
    <property type="entry name" value="ThiS"/>
    <property type="match status" value="1"/>
</dbReference>
<keyword evidence="3" id="KW-0547">Nucleotide-binding</keyword>
<evidence type="ECO:0000256" key="5">
    <source>
        <dbReference type="ARBA" id="ARBA00052218"/>
    </source>
</evidence>
<dbReference type="CDD" id="cd00158">
    <property type="entry name" value="RHOD"/>
    <property type="match status" value="1"/>
</dbReference>
<dbReference type="GO" id="GO:0008146">
    <property type="term" value="F:sulfotransferase activity"/>
    <property type="evidence" value="ECO:0007669"/>
    <property type="project" value="TreeGrafter"/>
</dbReference>
<dbReference type="SUPFAM" id="SSF54285">
    <property type="entry name" value="MoaD/ThiS"/>
    <property type="match status" value="1"/>
</dbReference>
<dbReference type="Gene3D" id="3.40.250.10">
    <property type="entry name" value="Rhodanese-like domain"/>
    <property type="match status" value="1"/>
</dbReference>
<dbReference type="GO" id="GO:0005829">
    <property type="term" value="C:cytosol"/>
    <property type="evidence" value="ECO:0007669"/>
    <property type="project" value="TreeGrafter"/>
</dbReference>
<dbReference type="FunFam" id="3.40.50.720:FF:000033">
    <property type="entry name" value="Adenylyltransferase and sulfurtransferase MOCS3"/>
    <property type="match status" value="1"/>
</dbReference>
<comment type="function">
    <text evidence="6">Catalyzes the adenylation by ATP of the carboxyl group of the C-terminal glycine of sulfur carrier protein MoaD.</text>
</comment>
<proteinExistence type="inferred from homology"/>
<evidence type="ECO:0000256" key="10">
    <source>
        <dbReference type="ARBA" id="ARBA00075110"/>
    </source>
</evidence>
<dbReference type="InterPro" id="IPR035985">
    <property type="entry name" value="Ubiquitin-activating_enz"/>
</dbReference>
<dbReference type="InterPro" id="IPR012675">
    <property type="entry name" value="Beta-grasp_dom_sf"/>
</dbReference>
<dbReference type="SMART" id="SM00450">
    <property type="entry name" value="RHOD"/>
    <property type="match status" value="1"/>
</dbReference>
<dbReference type="GO" id="GO:0008641">
    <property type="term" value="F:ubiquitin-like modifier activating enzyme activity"/>
    <property type="evidence" value="ECO:0007669"/>
    <property type="project" value="InterPro"/>
</dbReference>
<dbReference type="Pfam" id="PF00581">
    <property type="entry name" value="Rhodanese"/>
    <property type="match status" value="1"/>
</dbReference>
<dbReference type="AlphaFoldDB" id="A0A6J4N7H1"/>
<evidence type="ECO:0000256" key="4">
    <source>
        <dbReference type="ARBA" id="ARBA00022840"/>
    </source>
</evidence>
<keyword evidence="14" id="KW-0548">Nucleotidyltransferase</keyword>
<dbReference type="Gene3D" id="3.40.50.720">
    <property type="entry name" value="NAD(P)-binding Rossmann-like Domain"/>
    <property type="match status" value="1"/>
</dbReference>
<dbReference type="InterPro" id="IPR045886">
    <property type="entry name" value="ThiF/MoeB/HesA"/>
</dbReference>
<comment type="catalytic activity">
    <reaction evidence="5">
        <text>[molybdopterin-synthase sulfur-carrier protein]-C-terminal Gly-Gly + ATP + H(+) = [molybdopterin-synthase sulfur-carrier protein]-C-terminal Gly-Gly-AMP + diphosphate</text>
        <dbReference type="Rhea" id="RHEA:43616"/>
        <dbReference type="Rhea" id="RHEA-COMP:12159"/>
        <dbReference type="Rhea" id="RHEA-COMP:12202"/>
        <dbReference type="ChEBI" id="CHEBI:15378"/>
        <dbReference type="ChEBI" id="CHEBI:30616"/>
        <dbReference type="ChEBI" id="CHEBI:33019"/>
        <dbReference type="ChEBI" id="CHEBI:90618"/>
        <dbReference type="ChEBI" id="CHEBI:90778"/>
        <dbReference type="EC" id="2.7.7.80"/>
    </reaction>
</comment>
<gene>
    <name evidence="14" type="ORF">AVDCRST_MAG74-1282</name>
</gene>
<comment type="subunit">
    <text evidence="7">Homodimer. Forms a stable heterotetrameric complex of 2 MoeB and 2 MoaD during adenylation of MoaD.</text>
</comment>
<dbReference type="SUPFAM" id="SSF69572">
    <property type="entry name" value="Activating enzymes of the ubiquitin-like proteins"/>
    <property type="match status" value="1"/>
</dbReference>
<evidence type="ECO:0000256" key="8">
    <source>
        <dbReference type="ARBA" id="ARBA00066884"/>
    </source>
</evidence>
<dbReference type="PROSITE" id="PS50206">
    <property type="entry name" value="RHODANESE_3"/>
    <property type="match status" value="1"/>
</dbReference>
<dbReference type="EC" id="2.7.7.80" evidence="8"/>
<evidence type="ECO:0000256" key="11">
    <source>
        <dbReference type="ARBA" id="ARBA00075328"/>
    </source>
</evidence>
<dbReference type="GO" id="GO:0005524">
    <property type="term" value="F:ATP binding"/>
    <property type="evidence" value="ECO:0007669"/>
    <property type="project" value="UniProtKB-KW"/>
</dbReference>
<evidence type="ECO:0000256" key="9">
    <source>
        <dbReference type="ARBA" id="ARBA00073635"/>
    </source>
</evidence>
<evidence type="ECO:0000256" key="3">
    <source>
        <dbReference type="ARBA" id="ARBA00022741"/>
    </source>
</evidence>
<dbReference type="GO" id="GO:0004792">
    <property type="term" value="F:thiosulfate-cyanide sulfurtransferase activity"/>
    <property type="evidence" value="ECO:0007669"/>
    <property type="project" value="TreeGrafter"/>
</dbReference>
<dbReference type="CDD" id="cd17074">
    <property type="entry name" value="Ubl_CysO_like"/>
    <property type="match status" value="1"/>
</dbReference>
<dbReference type="EMBL" id="CADCUR010000001">
    <property type="protein sequence ID" value="CAA9375161.1"/>
    <property type="molecule type" value="Genomic_DNA"/>
</dbReference>
<comment type="similarity">
    <text evidence="1">Belongs to the HesA/MoeB/ThiF family.</text>
</comment>
<evidence type="ECO:0000256" key="7">
    <source>
        <dbReference type="ARBA" id="ARBA00063809"/>
    </source>
</evidence>
<dbReference type="InterPro" id="IPR001763">
    <property type="entry name" value="Rhodanese-like_dom"/>
</dbReference>
<keyword evidence="4" id="KW-0067">ATP-binding</keyword>
<dbReference type="CDD" id="cd00757">
    <property type="entry name" value="ThiF_MoeB_HesA_family"/>
    <property type="match status" value="1"/>
</dbReference>
<evidence type="ECO:0000256" key="1">
    <source>
        <dbReference type="ARBA" id="ARBA00009919"/>
    </source>
</evidence>
<dbReference type="Pfam" id="PF00899">
    <property type="entry name" value="ThiF"/>
    <property type="match status" value="1"/>
</dbReference>
<dbReference type="Gene3D" id="3.10.20.30">
    <property type="match status" value="1"/>
</dbReference>
<dbReference type="GO" id="GO:0061605">
    <property type="term" value="F:molybdopterin-synthase adenylyltransferase activity"/>
    <property type="evidence" value="ECO:0007669"/>
    <property type="project" value="UniProtKB-EC"/>
</dbReference>
<dbReference type="InterPro" id="IPR016155">
    <property type="entry name" value="Mopterin_synth/thiamin_S_b"/>
</dbReference>